<keyword evidence="6" id="KW-1185">Reference proteome</keyword>
<dbReference type="Pfam" id="PF02782">
    <property type="entry name" value="FGGY_C"/>
    <property type="match status" value="1"/>
</dbReference>
<dbReference type="OrthoDB" id="9805576at2"/>
<dbReference type="AlphaFoldDB" id="A0A4Q1RHR1"/>
<evidence type="ECO:0008006" key="7">
    <source>
        <dbReference type="Google" id="ProtNLM"/>
    </source>
</evidence>
<accession>A0A4Q1RHR1</accession>
<evidence type="ECO:0000313" key="6">
    <source>
        <dbReference type="Proteomes" id="UP000290106"/>
    </source>
</evidence>
<reference evidence="5 6" key="1">
    <citation type="submission" date="2019-01" db="EMBL/GenBank/DDBJ databases">
        <title>Blautia sp. nov. KGMB01111 isolated human feces.</title>
        <authorList>
            <person name="Park J.-E."/>
            <person name="Kim J.-S."/>
            <person name="Park S.-H."/>
        </authorList>
    </citation>
    <scope>NUCLEOTIDE SEQUENCE [LARGE SCALE GENOMIC DNA]</scope>
    <source>
        <strain evidence="5 6">KGMB01111</strain>
    </source>
</reference>
<evidence type="ECO:0000259" key="3">
    <source>
        <dbReference type="Pfam" id="PF00370"/>
    </source>
</evidence>
<dbReference type="EMBL" id="SDKC01000001">
    <property type="protein sequence ID" value="RXS75203.1"/>
    <property type="molecule type" value="Genomic_DNA"/>
</dbReference>
<dbReference type="PANTHER" id="PTHR43435">
    <property type="entry name" value="RIBULOKINASE"/>
    <property type="match status" value="1"/>
</dbReference>
<protein>
    <recommendedName>
        <fullName evidence="7">Ribulokinase</fullName>
    </recommendedName>
</protein>
<dbReference type="GO" id="GO:0019150">
    <property type="term" value="F:D-ribulokinase activity"/>
    <property type="evidence" value="ECO:0007669"/>
    <property type="project" value="TreeGrafter"/>
</dbReference>
<dbReference type="Proteomes" id="UP000290106">
    <property type="component" value="Unassembled WGS sequence"/>
</dbReference>
<dbReference type="SUPFAM" id="SSF53067">
    <property type="entry name" value="Actin-like ATPase domain"/>
    <property type="match status" value="1"/>
</dbReference>
<sequence>MQEIVTHAIKSSGLASEQIKCIGVDFTSCTMLSVDRNGIPLSRQEQWKNHKNAYAKLWKHHGAQRFADRINAVLEEKNLQYSPVFGGRISCELMIPKIMETLAEDPEIYMAADAFVEAGDWVTQMLTHTANRSISMAGYKAWYDNANRYPEANLLASFDPALENVVSDKLAGNICPIGTPVGTLTTEWADILGLCPGLPVAPAIIDSHAGVPGCGVSRPDQAMLVLGTSSVLISLGSEKYSEKGIYGNVRDAIVPGFYALESGLACAGDLLFAECGVYGNL</sequence>
<dbReference type="Gene3D" id="3.30.420.40">
    <property type="match status" value="2"/>
</dbReference>
<dbReference type="InterPro" id="IPR018485">
    <property type="entry name" value="FGGY_C"/>
</dbReference>
<feature type="domain" description="Carbohydrate kinase FGGY C-terminal" evidence="4">
    <location>
        <begin position="223"/>
        <end position="271"/>
    </location>
</feature>
<evidence type="ECO:0000259" key="4">
    <source>
        <dbReference type="Pfam" id="PF02782"/>
    </source>
</evidence>
<dbReference type="Pfam" id="PF00370">
    <property type="entry name" value="FGGY_N"/>
    <property type="match status" value="1"/>
</dbReference>
<dbReference type="InterPro" id="IPR043129">
    <property type="entry name" value="ATPase_NBD"/>
</dbReference>
<evidence type="ECO:0000256" key="1">
    <source>
        <dbReference type="ARBA" id="ARBA00022679"/>
    </source>
</evidence>
<dbReference type="GO" id="GO:0019321">
    <property type="term" value="P:pentose metabolic process"/>
    <property type="evidence" value="ECO:0007669"/>
    <property type="project" value="TreeGrafter"/>
</dbReference>
<evidence type="ECO:0000256" key="2">
    <source>
        <dbReference type="ARBA" id="ARBA00022777"/>
    </source>
</evidence>
<gene>
    <name evidence="5" type="ORF">ETP43_08215</name>
</gene>
<proteinExistence type="predicted"/>
<feature type="domain" description="Carbohydrate kinase FGGY N-terminal" evidence="3">
    <location>
        <begin position="3"/>
        <end position="211"/>
    </location>
</feature>
<name>A0A4Q1RHR1_9FIRM</name>
<evidence type="ECO:0000313" key="5">
    <source>
        <dbReference type="EMBL" id="RXS75203.1"/>
    </source>
</evidence>
<dbReference type="GO" id="GO:0005737">
    <property type="term" value="C:cytoplasm"/>
    <property type="evidence" value="ECO:0007669"/>
    <property type="project" value="TreeGrafter"/>
</dbReference>
<keyword evidence="1" id="KW-0808">Transferase</keyword>
<keyword evidence="2" id="KW-0418">Kinase</keyword>
<organism evidence="5 6">
    <name type="scientific">Blautia faecicola</name>
    <dbReference type="NCBI Taxonomy" id="2509240"/>
    <lineage>
        <taxon>Bacteria</taxon>
        <taxon>Bacillati</taxon>
        <taxon>Bacillota</taxon>
        <taxon>Clostridia</taxon>
        <taxon>Lachnospirales</taxon>
        <taxon>Lachnospiraceae</taxon>
        <taxon>Blautia</taxon>
    </lineage>
</organism>
<comment type="caution">
    <text evidence="5">The sequence shown here is derived from an EMBL/GenBank/DDBJ whole genome shotgun (WGS) entry which is preliminary data.</text>
</comment>
<dbReference type="InterPro" id="IPR018484">
    <property type="entry name" value="FGGY_N"/>
</dbReference>
<dbReference type="PANTHER" id="PTHR43435:SF4">
    <property type="entry name" value="FGGY CARBOHYDRATE KINASE DOMAIN-CONTAINING PROTEIN"/>
    <property type="match status" value="1"/>
</dbReference>